<gene>
    <name evidence="2" type="ORF">RQM65_01685</name>
</gene>
<dbReference type="Proteomes" id="UP001250656">
    <property type="component" value="Unassembled WGS sequence"/>
</dbReference>
<feature type="region of interest" description="Disordered" evidence="1">
    <location>
        <begin position="30"/>
        <end position="61"/>
    </location>
</feature>
<protein>
    <submittedName>
        <fullName evidence="2">Uncharacterized protein</fullName>
    </submittedName>
</protein>
<comment type="caution">
    <text evidence="2">The sequence shown here is derived from an EMBL/GenBank/DDBJ whole genome shotgun (WGS) entry which is preliminary data.</text>
</comment>
<dbReference type="EMBL" id="JAVTTP010000001">
    <property type="protein sequence ID" value="MDT7827374.1"/>
    <property type="molecule type" value="Genomic_DNA"/>
</dbReference>
<accession>A0ABU3L0W6</accession>
<evidence type="ECO:0000313" key="2">
    <source>
        <dbReference type="EMBL" id="MDT7827374.1"/>
    </source>
</evidence>
<evidence type="ECO:0000256" key="1">
    <source>
        <dbReference type="SAM" id="MobiDB-lite"/>
    </source>
</evidence>
<sequence length="102" mass="12065">MKDFFIHSVTERLPFAVRFSQNLSPFGWVRNLQKPPNSSPTSPHRKQWPSHLFPQDKQSRNSRFQTKRLNEFNGKHELCFMDKQAFGIDVHKCKMFISNRSG</sequence>
<name>A0ABU3L0W6_9FLAO</name>
<reference evidence="2 3" key="1">
    <citation type="submission" date="2023-09" db="EMBL/GenBank/DDBJ databases">
        <title>Novel taxa isolated from Blanes Bay.</title>
        <authorList>
            <person name="Rey-Velasco X."/>
            <person name="Lucena T."/>
        </authorList>
    </citation>
    <scope>NUCLEOTIDE SEQUENCE [LARGE SCALE GENOMIC DNA]</scope>
    <source>
        <strain evidence="2 3">S334</strain>
    </source>
</reference>
<dbReference type="RefSeq" id="WP_314012258.1">
    <property type="nucleotide sequence ID" value="NZ_JAVTTP010000001.1"/>
</dbReference>
<keyword evidence="3" id="KW-1185">Reference proteome</keyword>
<proteinExistence type="predicted"/>
<evidence type="ECO:0000313" key="3">
    <source>
        <dbReference type="Proteomes" id="UP001250656"/>
    </source>
</evidence>
<organism evidence="2 3">
    <name type="scientific">Pricia mediterranea</name>
    <dbReference type="NCBI Taxonomy" id="3076079"/>
    <lineage>
        <taxon>Bacteria</taxon>
        <taxon>Pseudomonadati</taxon>
        <taxon>Bacteroidota</taxon>
        <taxon>Flavobacteriia</taxon>
        <taxon>Flavobacteriales</taxon>
        <taxon>Flavobacteriaceae</taxon>
        <taxon>Pricia</taxon>
    </lineage>
</organism>